<dbReference type="EC" id="2.7.6.5" evidence="2"/>
<dbReference type="EMBL" id="JACCFM010000001">
    <property type="protein sequence ID" value="NYJ21279.1"/>
    <property type="molecule type" value="Genomic_DNA"/>
</dbReference>
<gene>
    <name evidence="2" type="ORF">HNR05_003070</name>
</gene>
<dbReference type="RefSeq" id="WP_179579901.1">
    <property type="nucleotide sequence ID" value="NZ_JACCFM010000001.1"/>
</dbReference>
<accession>A0A7Z0EGL2</accession>
<proteinExistence type="predicted"/>
<dbReference type="GO" id="GO:0016301">
    <property type="term" value="F:kinase activity"/>
    <property type="evidence" value="ECO:0007669"/>
    <property type="project" value="UniProtKB-KW"/>
</dbReference>
<dbReference type="CDD" id="cd05399">
    <property type="entry name" value="NT_Rel-Spo_like"/>
    <property type="match status" value="1"/>
</dbReference>
<reference evidence="2 3" key="1">
    <citation type="submission" date="2020-07" db="EMBL/GenBank/DDBJ databases">
        <title>Sequencing the genomes of 1000 actinobacteria strains.</title>
        <authorList>
            <person name="Klenk H.-P."/>
        </authorList>
    </citation>
    <scope>NUCLEOTIDE SEQUENCE [LARGE SCALE GENOMIC DNA]</scope>
    <source>
        <strain evidence="2 3">LI1</strain>
    </source>
</reference>
<dbReference type="GO" id="GO:0008728">
    <property type="term" value="F:GTP diphosphokinase activity"/>
    <property type="evidence" value="ECO:0007669"/>
    <property type="project" value="UniProtKB-EC"/>
</dbReference>
<evidence type="ECO:0000313" key="3">
    <source>
        <dbReference type="Proteomes" id="UP000537260"/>
    </source>
</evidence>
<dbReference type="Pfam" id="PF04607">
    <property type="entry name" value="RelA_SpoT"/>
    <property type="match status" value="1"/>
</dbReference>
<dbReference type="PANTHER" id="PTHR47837">
    <property type="entry name" value="GTP PYROPHOSPHOKINASE YJBM"/>
    <property type="match status" value="1"/>
</dbReference>
<keyword evidence="2" id="KW-0418">Kinase</keyword>
<feature type="domain" description="RelA/SpoT" evidence="1">
    <location>
        <begin position="62"/>
        <end position="185"/>
    </location>
</feature>
<dbReference type="InterPro" id="IPR007685">
    <property type="entry name" value="RelA_SpoT"/>
</dbReference>
<sequence length="268" mass="30683">MHESADSHVPPDLEELVRVRQEFEGLMLRYKFGIDEMMTKINILKEEFAHLHAYTPIEHVESRLKSPESILKKAVRKGATESIDDLAARLHDIAGIRITCSFISDTYRVYEMLAAQHDVSVVEVRDYIKAPKANGYQSLHMIVEVPVFLSATTHLVKVEVQIRTIAMDFWASLEHKIYYKYDGAVPQALLDKLRDAAETASRLDLTMEHLHDDVLALDAENDTFDDPRQERRYDLPDSILRLFWPESALNPSRPAEPMTDAGWAPVQI</sequence>
<dbReference type="AlphaFoldDB" id="A0A7Z0EGL2"/>
<keyword evidence="3" id="KW-1185">Reference proteome</keyword>
<name>A0A7Z0EGL2_9MICO</name>
<organism evidence="2 3">
    <name type="scientific">Glaciibacter psychrotolerans</name>
    <dbReference type="NCBI Taxonomy" id="670054"/>
    <lineage>
        <taxon>Bacteria</taxon>
        <taxon>Bacillati</taxon>
        <taxon>Actinomycetota</taxon>
        <taxon>Actinomycetes</taxon>
        <taxon>Micrococcales</taxon>
        <taxon>Microbacteriaceae</taxon>
        <taxon>Glaciibacter</taxon>
    </lineage>
</organism>
<dbReference type="Gene3D" id="3.30.460.10">
    <property type="entry name" value="Beta Polymerase, domain 2"/>
    <property type="match status" value="1"/>
</dbReference>
<dbReference type="GO" id="GO:0015969">
    <property type="term" value="P:guanosine tetraphosphate metabolic process"/>
    <property type="evidence" value="ECO:0007669"/>
    <property type="project" value="InterPro"/>
</dbReference>
<dbReference type="SMART" id="SM00954">
    <property type="entry name" value="RelA_SpoT"/>
    <property type="match status" value="1"/>
</dbReference>
<dbReference type="Proteomes" id="UP000537260">
    <property type="component" value="Unassembled WGS sequence"/>
</dbReference>
<keyword evidence="2" id="KW-0808">Transferase</keyword>
<protein>
    <submittedName>
        <fullName evidence="2">Putative GTP pyrophosphokinase</fullName>
        <ecNumber evidence="2">2.7.6.5</ecNumber>
    </submittedName>
</protein>
<dbReference type="SUPFAM" id="SSF81301">
    <property type="entry name" value="Nucleotidyltransferase"/>
    <property type="match status" value="1"/>
</dbReference>
<dbReference type="InterPro" id="IPR043519">
    <property type="entry name" value="NT_sf"/>
</dbReference>
<dbReference type="Gene3D" id="1.10.287.860">
    <property type="entry name" value="Nucleotidyltransferase"/>
    <property type="match status" value="1"/>
</dbReference>
<dbReference type="PANTHER" id="PTHR47837:SF2">
    <property type="entry name" value="GTP PYROPHOSPHOKINASE YWAC"/>
    <property type="match status" value="1"/>
</dbReference>
<comment type="caution">
    <text evidence="2">The sequence shown here is derived from an EMBL/GenBank/DDBJ whole genome shotgun (WGS) entry which is preliminary data.</text>
</comment>
<evidence type="ECO:0000313" key="2">
    <source>
        <dbReference type="EMBL" id="NYJ21279.1"/>
    </source>
</evidence>
<dbReference type="InterPro" id="IPR052366">
    <property type="entry name" value="GTP_Pyrophosphokinase"/>
</dbReference>
<evidence type="ECO:0000259" key="1">
    <source>
        <dbReference type="SMART" id="SM00954"/>
    </source>
</evidence>